<gene>
    <name evidence="2" type="ORF">UFOVP564_4</name>
</gene>
<dbReference type="EMBL" id="LR796539">
    <property type="protein sequence ID" value="CAB4150189.1"/>
    <property type="molecule type" value="Genomic_DNA"/>
</dbReference>
<organism evidence="2">
    <name type="scientific">uncultured Caudovirales phage</name>
    <dbReference type="NCBI Taxonomy" id="2100421"/>
    <lineage>
        <taxon>Viruses</taxon>
        <taxon>Duplodnaviria</taxon>
        <taxon>Heunggongvirae</taxon>
        <taxon>Uroviricota</taxon>
        <taxon>Caudoviricetes</taxon>
        <taxon>Peduoviridae</taxon>
        <taxon>Maltschvirus</taxon>
        <taxon>Maltschvirus maltsch</taxon>
    </lineage>
</organism>
<evidence type="ECO:0000313" key="2">
    <source>
        <dbReference type="EMBL" id="CAB4150189.1"/>
    </source>
</evidence>
<dbReference type="SUPFAM" id="SSF53955">
    <property type="entry name" value="Lysozyme-like"/>
    <property type="match status" value="1"/>
</dbReference>
<sequence>MAIALITATFTATPASAAAQSCSQWEPLLRKHFPAKVVPTLSRIMYRESRCTPRAVSPVRKSTGRPDVGLMQIQGSWATVTRAVCKKQDVIRALQDPSCNVRVARYLYDNGGIGHWRATSGS</sequence>
<dbReference type="Gene3D" id="1.10.530.10">
    <property type="match status" value="1"/>
</dbReference>
<dbReference type="InterPro" id="IPR008258">
    <property type="entry name" value="Transglycosylase_SLT_dom_1"/>
</dbReference>
<proteinExistence type="predicted"/>
<dbReference type="InterPro" id="IPR023346">
    <property type="entry name" value="Lysozyme-like_dom_sf"/>
</dbReference>
<name>A0A6J5N2X0_9CAUD</name>
<reference evidence="2" key="1">
    <citation type="submission" date="2020-04" db="EMBL/GenBank/DDBJ databases">
        <authorList>
            <person name="Chiriac C."/>
            <person name="Salcher M."/>
            <person name="Ghai R."/>
            <person name="Kavagutti S V."/>
        </authorList>
    </citation>
    <scope>NUCLEOTIDE SEQUENCE</scope>
</reference>
<protein>
    <submittedName>
        <fullName evidence="2">Transglycosylase SLT domain 1</fullName>
    </submittedName>
</protein>
<feature type="domain" description="Transglycosylase SLT" evidence="1">
    <location>
        <begin position="40"/>
        <end position="107"/>
    </location>
</feature>
<accession>A0A6J5N2X0</accession>
<evidence type="ECO:0000259" key="1">
    <source>
        <dbReference type="Pfam" id="PF01464"/>
    </source>
</evidence>
<dbReference type="Pfam" id="PF01464">
    <property type="entry name" value="SLT"/>
    <property type="match status" value="1"/>
</dbReference>